<dbReference type="EMBL" id="FOEC01000005">
    <property type="protein sequence ID" value="SEO73688.1"/>
    <property type="molecule type" value="Genomic_DNA"/>
</dbReference>
<evidence type="ECO:0000313" key="2">
    <source>
        <dbReference type="EMBL" id="SEO73688.1"/>
    </source>
</evidence>
<feature type="domain" description="Glycosyltransferase 2-like" evidence="1">
    <location>
        <begin position="6"/>
        <end position="128"/>
    </location>
</feature>
<organism evidence="2 3">
    <name type="scientific">Denitrobacterium detoxificans</name>
    <dbReference type="NCBI Taxonomy" id="79604"/>
    <lineage>
        <taxon>Bacteria</taxon>
        <taxon>Bacillati</taxon>
        <taxon>Actinomycetota</taxon>
        <taxon>Coriobacteriia</taxon>
        <taxon>Eggerthellales</taxon>
        <taxon>Eggerthellaceae</taxon>
        <taxon>Denitrobacterium</taxon>
    </lineage>
</organism>
<dbReference type="STRING" id="79604.AAY81_07285"/>
<reference evidence="3" key="1">
    <citation type="submission" date="2016-10" db="EMBL/GenBank/DDBJ databases">
        <authorList>
            <person name="Varghese N."/>
        </authorList>
    </citation>
    <scope>NUCLEOTIDE SEQUENCE [LARGE SCALE GENOMIC DNA]</scope>
    <source>
        <strain evidence="3">DSM 21843</strain>
    </source>
</reference>
<dbReference type="CDD" id="cd00761">
    <property type="entry name" value="Glyco_tranf_GTA_type"/>
    <property type="match status" value="1"/>
</dbReference>
<dbReference type="PANTHER" id="PTHR22916">
    <property type="entry name" value="GLYCOSYLTRANSFERASE"/>
    <property type="match status" value="1"/>
</dbReference>
<dbReference type="OrthoDB" id="2676521at2"/>
<dbReference type="RefSeq" id="WP_082867912.1">
    <property type="nucleotide sequence ID" value="NZ_CP011402.1"/>
</dbReference>
<evidence type="ECO:0000313" key="3">
    <source>
        <dbReference type="Proteomes" id="UP000182975"/>
    </source>
</evidence>
<dbReference type="Gene3D" id="3.90.550.10">
    <property type="entry name" value="Spore Coat Polysaccharide Biosynthesis Protein SpsA, Chain A"/>
    <property type="match status" value="1"/>
</dbReference>
<name>A0A1H8S5W1_9ACTN</name>
<dbReference type="SUPFAM" id="SSF53448">
    <property type="entry name" value="Nucleotide-diphospho-sugar transferases"/>
    <property type="match status" value="1"/>
</dbReference>
<keyword evidence="2" id="KW-0808">Transferase</keyword>
<dbReference type="Proteomes" id="UP000182975">
    <property type="component" value="Unassembled WGS sequence"/>
</dbReference>
<dbReference type="GO" id="GO:0016758">
    <property type="term" value="F:hexosyltransferase activity"/>
    <property type="evidence" value="ECO:0007669"/>
    <property type="project" value="UniProtKB-ARBA"/>
</dbReference>
<dbReference type="Pfam" id="PF00535">
    <property type="entry name" value="Glycos_transf_2"/>
    <property type="match status" value="1"/>
</dbReference>
<gene>
    <name evidence="2" type="ORF">SAMN02910314_01023</name>
</gene>
<dbReference type="InterPro" id="IPR029044">
    <property type="entry name" value="Nucleotide-diphossugar_trans"/>
</dbReference>
<dbReference type="AlphaFoldDB" id="A0A1H8S5W1"/>
<accession>A0A1H8S5W1</accession>
<dbReference type="InterPro" id="IPR001173">
    <property type="entry name" value="Glyco_trans_2-like"/>
</dbReference>
<proteinExistence type="predicted"/>
<keyword evidence="3" id="KW-1185">Reference proteome</keyword>
<sequence length="340" mass="39232">MNPTLTIAMPCYNTAEYLDQCFDSLLDKVSGIEIVAIDDGSTDETLSILEGYQQRYPESVRVFHQENAGWGGAINHALREAQGTFMLVLDSDDHLNAEALERVVRKIEELEAENAQVDLFVTNFVYDHVADKSTKQISYRNMMPRDCVFTWADTKNPSISEYFMMHAMTYRVQTLRESGLKLPEHAAYMDSIYALHPLPHVRNLYYMDVDLYFYLIGREGQSIEIEVLKKHIGEQLQATRHVIDDFDYEELHAKSPQMADSIARYLSTMMTVSTIYLFKINTAASIAEVRSIWKYLEENDSAMYRFVKHSMAGWTYRHTPIGRALARGVYSFVNRIFKFA</sequence>
<dbReference type="PANTHER" id="PTHR22916:SF3">
    <property type="entry name" value="UDP-GLCNAC:BETAGAL BETA-1,3-N-ACETYLGLUCOSAMINYLTRANSFERASE-LIKE PROTEIN 1"/>
    <property type="match status" value="1"/>
</dbReference>
<protein>
    <submittedName>
        <fullName evidence="2">Glycosyltransferase involved in cell wall bisynthesis</fullName>
    </submittedName>
</protein>
<evidence type="ECO:0000259" key="1">
    <source>
        <dbReference type="Pfam" id="PF00535"/>
    </source>
</evidence>